<evidence type="ECO:0000256" key="1">
    <source>
        <dbReference type="SAM" id="Phobius"/>
    </source>
</evidence>
<keyword evidence="1" id="KW-0812">Transmembrane</keyword>
<organism evidence="2">
    <name type="scientific">marine sediment metagenome</name>
    <dbReference type="NCBI Taxonomy" id="412755"/>
    <lineage>
        <taxon>unclassified sequences</taxon>
        <taxon>metagenomes</taxon>
        <taxon>ecological metagenomes</taxon>
    </lineage>
</organism>
<name>X1UAU8_9ZZZZ</name>
<reference evidence="2" key="1">
    <citation type="journal article" date="2014" name="Front. Microbiol.">
        <title>High frequency of phylogenetically diverse reductive dehalogenase-homologous genes in deep subseafloor sedimentary metagenomes.</title>
        <authorList>
            <person name="Kawai M."/>
            <person name="Futagami T."/>
            <person name="Toyoda A."/>
            <person name="Takaki Y."/>
            <person name="Nishi S."/>
            <person name="Hori S."/>
            <person name="Arai W."/>
            <person name="Tsubouchi T."/>
            <person name="Morono Y."/>
            <person name="Uchiyama I."/>
            <person name="Ito T."/>
            <person name="Fujiyama A."/>
            <person name="Inagaki F."/>
            <person name="Takami H."/>
        </authorList>
    </citation>
    <scope>NUCLEOTIDE SEQUENCE</scope>
    <source>
        <strain evidence="2">Expedition CK06-06</strain>
    </source>
</reference>
<dbReference type="EMBL" id="BARW01028612">
    <property type="protein sequence ID" value="GAJ14619.1"/>
    <property type="molecule type" value="Genomic_DNA"/>
</dbReference>
<protein>
    <submittedName>
        <fullName evidence="2">Uncharacterized protein</fullName>
    </submittedName>
</protein>
<comment type="caution">
    <text evidence="2">The sequence shown here is derived from an EMBL/GenBank/DDBJ whole genome shotgun (WGS) entry which is preliminary data.</text>
</comment>
<accession>X1UAU8</accession>
<dbReference type="AlphaFoldDB" id="X1UAU8"/>
<feature type="transmembrane region" description="Helical" evidence="1">
    <location>
        <begin position="21"/>
        <end position="48"/>
    </location>
</feature>
<proteinExistence type="predicted"/>
<gene>
    <name evidence="2" type="ORF">S12H4_46160</name>
</gene>
<sequence>MKPRAVKRGDILWENPKVRHWIHFLCGAAGAYCMAINPHYGWSVILGFHGYEAWQDFGYFHDGGFKDIWEFWIVFIPLAVVMCILKQTGVM</sequence>
<evidence type="ECO:0000313" key="2">
    <source>
        <dbReference type="EMBL" id="GAJ14619.1"/>
    </source>
</evidence>
<keyword evidence="1" id="KW-0472">Membrane</keyword>
<feature type="transmembrane region" description="Helical" evidence="1">
    <location>
        <begin position="68"/>
        <end position="85"/>
    </location>
</feature>
<keyword evidence="1" id="KW-1133">Transmembrane helix</keyword>